<evidence type="ECO:0000259" key="2">
    <source>
        <dbReference type="Pfam" id="PF07734"/>
    </source>
</evidence>
<evidence type="ECO:0000313" key="4">
    <source>
        <dbReference type="Proteomes" id="UP001163823"/>
    </source>
</evidence>
<keyword evidence="4" id="KW-1185">Reference proteome</keyword>
<gene>
    <name evidence="3" type="ORF">O6P43_015042</name>
</gene>
<evidence type="ECO:0000259" key="1">
    <source>
        <dbReference type="Pfam" id="PF00646"/>
    </source>
</evidence>
<dbReference type="AlphaFoldDB" id="A0AAD7LW20"/>
<dbReference type="Pfam" id="PF07734">
    <property type="entry name" value="FBA_1"/>
    <property type="match status" value="1"/>
</dbReference>
<dbReference type="KEGG" id="qsa:O6P43_015042"/>
<protein>
    <submittedName>
        <fullName evidence="3">F-box family protein</fullName>
    </submittedName>
</protein>
<dbReference type="PANTHER" id="PTHR31672">
    <property type="entry name" value="BNACNNG10540D PROTEIN"/>
    <property type="match status" value="1"/>
</dbReference>
<name>A0AAD7LW20_QUISA</name>
<comment type="caution">
    <text evidence="3">The sequence shown here is derived from an EMBL/GenBank/DDBJ whole genome shotgun (WGS) entry which is preliminary data.</text>
</comment>
<dbReference type="InterPro" id="IPR017451">
    <property type="entry name" value="F-box-assoc_interact_dom"/>
</dbReference>
<proteinExistence type="predicted"/>
<dbReference type="CDD" id="cd22157">
    <property type="entry name" value="F-box_AtFBW1-like"/>
    <property type="match status" value="1"/>
</dbReference>
<feature type="domain" description="F-box" evidence="1">
    <location>
        <begin position="23"/>
        <end position="58"/>
    </location>
</feature>
<sequence length="403" mass="46681">MYKPISPSLSHKNKRIQFCETVPQDIITDILSRLPVKSLIRFKSFSKFWFNLLKTPKFIGNHLQNSSRNNPSLLLHRRILHVSMAPSIMYLLQGEMAELEDVHIPTDGHFNSWLHIVDSCNGILCVNQFLGSNSMLWLWNPATREVKLISKGQSTSSKFASNFTIATGFGFSSQVDDYKVMRIYVYDNVDLDIGSANEIPRSNNVLLVEVYSLKTGSWKEITDNILEFWDYELYSVTVNGRMFWKALPWVDHSVMVLSFDLGEEVFKKIAMPGLLEYSPRAYMELLSYKNMLALLIYNNAASIFRSFDMWVMEYNSDGGEFWTKLFTIGPFPFTERPVGFWKDEIIFTINNRSFLCLFNPNTKERKNIPTDEDQFSFEVFNYAESLVCIDNSEFGLMDQEVHS</sequence>
<dbReference type="Gene3D" id="1.20.1280.50">
    <property type="match status" value="1"/>
</dbReference>
<dbReference type="PANTHER" id="PTHR31672:SF13">
    <property type="entry name" value="F-BOX PROTEIN CPR30-LIKE"/>
    <property type="match status" value="1"/>
</dbReference>
<dbReference type="NCBIfam" id="TIGR01640">
    <property type="entry name" value="F_box_assoc_1"/>
    <property type="match status" value="1"/>
</dbReference>
<organism evidence="3 4">
    <name type="scientific">Quillaja saponaria</name>
    <name type="common">Soap bark tree</name>
    <dbReference type="NCBI Taxonomy" id="32244"/>
    <lineage>
        <taxon>Eukaryota</taxon>
        <taxon>Viridiplantae</taxon>
        <taxon>Streptophyta</taxon>
        <taxon>Embryophyta</taxon>
        <taxon>Tracheophyta</taxon>
        <taxon>Spermatophyta</taxon>
        <taxon>Magnoliopsida</taxon>
        <taxon>eudicotyledons</taxon>
        <taxon>Gunneridae</taxon>
        <taxon>Pentapetalae</taxon>
        <taxon>rosids</taxon>
        <taxon>fabids</taxon>
        <taxon>Fabales</taxon>
        <taxon>Quillajaceae</taxon>
        <taxon>Quillaja</taxon>
    </lineage>
</organism>
<dbReference type="SUPFAM" id="SSF81383">
    <property type="entry name" value="F-box domain"/>
    <property type="match status" value="1"/>
</dbReference>
<dbReference type="InterPro" id="IPR050796">
    <property type="entry name" value="SCF_F-box_component"/>
</dbReference>
<dbReference type="InterPro" id="IPR001810">
    <property type="entry name" value="F-box_dom"/>
</dbReference>
<dbReference type="InterPro" id="IPR036047">
    <property type="entry name" value="F-box-like_dom_sf"/>
</dbReference>
<evidence type="ECO:0000313" key="3">
    <source>
        <dbReference type="EMBL" id="KAJ7965394.1"/>
    </source>
</evidence>
<dbReference type="EMBL" id="JARAOO010000006">
    <property type="protein sequence ID" value="KAJ7965394.1"/>
    <property type="molecule type" value="Genomic_DNA"/>
</dbReference>
<reference evidence="3" key="1">
    <citation type="journal article" date="2023" name="Science">
        <title>Elucidation of the pathway for biosynthesis of saponin adjuvants from the soapbark tree.</title>
        <authorList>
            <person name="Reed J."/>
            <person name="Orme A."/>
            <person name="El-Demerdash A."/>
            <person name="Owen C."/>
            <person name="Martin L.B.B."/>
            <person name="Misra R.C."/>
            <person name="Kikuchi S."/>
            <person name="Rejzek M."/>
            <person name="Martin A.C."/>
            <person name="Harkess A."/>
            <person name="Leebens-Mack J."/>
            <person name="Louveau T."/>
            <person name="Stephenson M.J."/>
            <person name="Osbourn A."/>
        </authorList>
    </citation>
    <scope>NUCLEOTIDE SEQUENCE</scope>
    <source>
        <strain evidence="3">S10</strain>
    </source>
</reference>
<dbReference type="InterPro" id="IPR006527">
    <property type="entry name" value="F-box-assoc_dom_typ1"/>
</dbReference>
<dbReference type="Proteomes" id="UP001163823">
    <property type="component" value="Chromosome 6"/>
</dbReference>
<accession>A0AAD7LW20</accession>
<dbReference type="Pfam" id="PF00646">
    <property type="entry name" value="F-box"/>
    <property type="match status" value="1"/>
</dbReference>
<feature type="domain" description="F-box associated beta-propeller type 1" evidence="2">
    <location>
        <begin position="103"/>
        <end position="373"/>
    </location>
</feature>